<accession>A0A392RR67</accession>
<dbReference type="AlphaFoldDB" id="A0A392RR67"/>
<comment type="caution">
    <text evidence="1">The sequence shown here is derived from an EMBL/GenBank/DDBJ whole genome shotgun (WGS) entry which is preliminary data.</text>
</comment>
<organism evidence="1 2">
    <name type="scientific">Trifolium medium</name>
    <dbReference type="NCBI Taxonomy" id="97028"/>
    <lineage>
        <taxon>Eukaryota</taxon>
        <taxon>Viridiplantae</taxon>
        <taxon>Streptophyta</taxon>
        <taxon>Embryophyta</taxon>
        <taxon>Tracheophyta</taxon>
        <taxon>Spermatophyta</taxon>
        <taxon>Magnoliopsida</taxon>
        <taxon>eudicotyledons</taxon>
        <taxon>Gunneridae</taxon>
        <taxon>Pentapetalae</taxon>
        <taxon>rosids</taxon>
        <taxon>fabids</taxon>
        <taxon>Fabales</taxon>
        <taxon>Fabaceae</taxon>
        <taxon>Papilionoideae</taxon>
        <taxon>50 kb inversion clade</taxon>
        <taxon>NPAAA clade</taxon>
        <taxon>Hologalegina</taxon>
        <taxon>IRL clade</taxon>
        <taxon>Trifolieae</taxon>
        <taxon>Trifolium</taxon>
    </lineage>
</organism>
<dbReference type="EMBL" id="LXQA010263947">
    <property type="protein sequence ID" value="MCI39131.1"/>
    <property type="molecule type" value="Genomic_DNA"/>
</dbReference>
<name>A0A392RR67_9FABA</name>
<sequence>VWDSKKSKPSKALIDRVSIVRGIFEGTEEFTGQVAIEMPNVTVAQMSGKSWSDISLSNSSSKRIL</sequence>
<evidence type="ECO:0000313" key="1">
    <source>
        <dbReference type="EMBL" id="MCI39131.1"/>
    </source>
</evidence>
<dbReference type="Proteomes" id="UP000265520">
    <property type="component" value="Unassembled WGS sequence"/>
</dbReference>
<keyword evidence="2" id="KW-1185">Reference proteome</keyword>
<reference evidence="1 2" key="1">
    <citation type="journal article" date="2018" name="Front. Plant Sci.">
        <title>Red Clover (Trifolium pratense) and Zigzag Clover (T. medium) - A Picture of Genomic Similarities and Differences.</title>
        <authorList>
            <person name="Dluhosova J."/>
            <person name="Istvanek J."/>
            <person name="Nedelnik J."/>
            <person name="Repkova J."/>
        </authorList>
    </citation>
    <scope>NUCLEOTIDE SEQUENCE [LARGE SCALE GENOMIC DNA]</scope>
    <source>
        <strain evidence="2">cv. 10/8</strain>
        <tissue evidence="1">Leaf</tissue>
    </source>
</reference>
<feature type="non-terminal residue" evidence="1">
    <location>
        <position position="1"/>
    </location>
</feature>
<protein>
    <submittedName>
        <fullName evidence="1">Uncharacterized protein</fullName>
    </submittedName>
</protein>
<evidence type="ECO:0000313" key="2">
    <source>
        <dbReference type="Proteomes" id="UP000265520"/>
    </source>
</evidence>
<proteinExistence type="predicted"/>